<feature type="transmembrane region" description="Helical" evidence="6">
    <location>
        <begin position="164"/>
        <end position="185"/>
    </location>
</feature>
<evidence type="ECO:0000313" key="8">
    <source>
        <dbReference type="EMBL" id="WDF67499.1"/>
    </source>
</evidence>
<feature type="transmembrane region" description="Helical" evidence="6">
    <location>
        <begin position="136"/>
        <end position="158"/>
    </location>
</feature>
<evidence type="ECO:0000256" key="1">
    <source>
        <dbReference type="ARBA" id="ARBA00004141"/>
    </source>
</evidence>
<dbReference type="Pfam" id="PF07690">
    <property type="entry name" value="MFS_1"/>
    <property type="match status" value="1"/>
</dbReference>
<sequence>MKRYDSKNEKIATISTFLLIPLSGLVTDIYIPSFPDMQKAFAVSSHEIQLTLSYFLISYGIAMLFVGPLVDSFGRYRLIIGSLFIFLLSSVALAYAPSITFVYSMRIIQGITTAFIVVGKRAFLVDIFSGAKLRNYMSTLSIVWAIAPISAPFIGGYLQQIWDWTANFYLLALYALFVLVLELRYSGEALKTFKPFRAKEILTSYRTVLSAPDFFIGLFVLGCAYAMIMVFAMSAPFIVENHFNFSPVETGYCALLSGVGVMIGGFIGKATIEKKLVIKLFCAVAGILLLGVGMYVSGFYIDHIAVLMIFVLLLHTASGFVYNAYFTYCLTRFPAHAGVSSGLTSGGSYLFTSVLSFLMISTFTITQQTQLAQSYIGFGLLIGAVTLPLAFLFRRKERQLVSTTDEI</sequence>
<keyword evidence="4 6" id="KW-1133">Transmembrane helix</keyword>
<evidence type="ECO:0000256" key="3">
    <source>
        <dbReference type="ARBA" id="ARBA00022692"/>
    </source>
</evidence>
<gene>
    <name evidence="8" type="ORF">PQ465_14465</name>
</gene>
<dbReference type="InterPro" id="IPR036259">
    <property type="entry name" value="MFS_trans_sf"/>
</dbReference>
<keyword evidence="3 6" id="KW-0812">Transmembrane</keyword>
<feature type="transmembrane region" description="Helical" evidence="6">
    <location>
        <begin position="214"/>
        <end position="239"/>
    </location>
</feature>
<dbReference type="Gene3D" id="1.20.1720.10">
    <property type="entry name" value="Multidrug resistance protein D"/>
    <property type="match status" value="1"/>
</dbReference>
<feature type="transmembrane region" description="Helical" evidence="6">
    <location>
        <begin position="347"/>
        <end position="366"/>
    </location>
</feature>
<dbReference type="Proteomes" id="UP001221558">
    <property type="component" value="Chromosome"/>
</dbReference>
<dbReference type="PANTHER" id="PTHR23502:SF132">
    <property type="entry name" value="POLYAMINE TRANSPORTER 2-RELATED"/>
    <property type="match status" value="1"/>
</dbReference>
<accession>A0ABY7WJD5</accession>
<dbReference type="EMBL" id="CP117880">
    <property type="protein sequence ID" value="WDF67499.1"/>
    <property type="molecule type" value="Genomic_DNA"/>
</dbReference>
<evidence type="ECO:0000256" key="5">
    <source>
        <dbReference type="ARBA" id="ARBA00023136"/>
    </source>
</evidence>
<name>A0ABY7WJD5_9SPHI</name>
<evidence type="ECO:0000259" key="7">
    <source>
        <dbReference type="PROSITE" id="PS50850"/>
    </source>
</evidence>
<keyword evidence="9" id="KW-1185">Reference proteome</keyword>
<feature type="transmembrane region" description="Helical" evidence="6">
    <location>
        <begin position="103"/>
        <end position="124"/>
    </location>
</feature>
<feature type="transmembrane region" description="Helical" evidence="6">
    <location>
        <begin position="51"/>
        <end position="70"/>
    </location>
</feature>
<dbReference type="RefSeq" id="WP_274266227.1">
    <property type="nucleotide sequence ID" value="NZ_CP117880.1"/>
</dbReference>
<dbReference type="PROSITE" id="PS50850">
    <property type="entry name" value="MFS"/>
    <property type="match status" value="1"/>
</dbReference>
<feature type="transmembrane region" description="Helical" evidence="6">
    <location>
        <begin position="280"/>
        <end position="298"/>
    </location>
</feature>
<protein>
    <submittedName>
        <fullName evidence="8">MFS transporter</fullName>
    </submittedName>
</protein>
<feature type="transmembrane region" description="Helical" evidence="6">
    <location>
        <begin position="372"/>
        <end position="393"/>
    </location>
</feature>
<feature type="transmembrane region" description="Helical" evidence="6">
    <location>
        <begin position="12"/>
        <end position="31"/>
    </location>
</feature>
<dbReference type="PANTHER" id="PTHR23502">
    <property type="entry name" value="MAJOR FACILITATOR SUPERFAMILY"/>
    <property type="match status" value="1"/>
</dbReference>
<dbReference type="InterPro" id="IPR011701">
    <property type="entry name" value="MFS"/>
</dbReference>
<feature type="transmembrane region" description="Helical" evidence="6">
    <location>
        <begin position="251"/>
        <end position="268"/>
    </location>
</feature>
<evidence type="ECO:0000256" key="4">
    <source>
        <dbReference type="ARBA" id="ARBA00022989"/>
    </source>
</evidence>
<organism evidence="8 9">
    <name type="scientific">Sphingobacterium oryzagri</name>
    <dbReference type="NCBI Taxonomy" id="3025669"/>
    <lineage>
        <taxon>Bacteria</taxon>
        <taxon>Pseudomonadati</taxon>
        <taxon>Bacteroidota</taxon>
        <taxon>Sphingobacteriia</taxon>
        <taxon>Sphingobacteriales</taxon>
        <taxon>Sphingobacteriaceae</taxon>
        <taxon>Sphingobacterium</taxon>
    </lineage>
</organism>
<feature type="transmembrane region" description="Helical" evidence="6">
    <location>
        <begin position="77"/>
        <end position="97"/>
    </location>
</feature>
<proteinExistence type="predicted"/>
<keyword evidence="2" id="KW-0813">Transport</keyword>
<reference evidence="8 9" key="1">
    <citation type="submission" date="2023-02" db="EMBL/GenBank/DDBJ databases">
        <title>Genome sequence of Sphingobacterium sp. KACC 22765.</title>
        <authorList>
            <person name="Kim S."/>
            <person name="Heo J."/>
            <person name="Kwon S.-W."/>
        </authorList>
    </citation>
    <scope>NUCLEOTIDE SEQUENCE [LARGE SCALE GENOMIC DNA]</scope>
    <source>
        <strain evidence="8 9">KACC 22765</strain>
    </source>
</reference>
<feature type="transmembrane region" description="Helical" evidence="6">
    <location>
        <begin position="304"/>
        <end position="326"/>
    </location>
</feature>
<comment type="subcellular location">
    <subcellularLocation>
        <location evidence="1">Membrane</location>
        <topology evidence="1">Multi-pass membrane protein</topology>
    </subcellularLocation>
</comment>
<evidence type="ECO:0000256" key="6">
    <source>
        <dbReference type="SAM" id="Phobius"/>
    </source>
</evidence>
<keyword evidence="5 6" id="KW-0472">Membrane</keyword>
<feature type="domain" description="Major facilitator superfamily (MFS) profile" evidence="7">
    <location>
        <begin position="12"/>
        <end position="397"/>
    </location>
</feature>
<dbReference type="InterPro" id="IPR020846">
    <property type="entry name" value="MFS_dom"/>
</dbReference>
<evidence type="ECO:0000313" key="9">
    <source>
        <dbReference type="Proteomes" id="UP001221558"/>
    </source>
</evidence>
<dbReference type="SUPFAM" id="SSF103473">
    <property type="entry name" value="MFS general substrate transporter"/>
    <property type="match status" value="1"/>
</dbReference>
<evidence type="ECO:0000256" key="2">
    <source>
        <dbReference type="ARBA" id="ARBA00022448"/>
    </source>
</evidence>